<evidence type="ECO:0000256" key="4">
    <source>
        <dbReference type="ARBA" id="ARBA00022679"/>
    </source>
</evidence>
<feature type="domain" description="S-adenosylmethionine-dependent methyltransferase" evidence="7">
    <location>
        <begin position="222"/>
        <end position="376"/>
    </location>
</feature>
<dbReference type="SUPFAM" id="SSF88697">
    <property type="entry name" value="PUA domain-like"/>
    <property type="match status" value="1"/>
</dbReference>
<comment type="similarity">
    <text evidence="6">Belongs to the methyltransferase superfamily. RlmI family.</text>
</comment>
<keyword evidence="4 9" id="KW-0808">Transferase</keyword>
<dbReference type="SUPFAM" id="SSF53335">
    <property type="entry name" value="S-adenosyl-L-methionine-dependent methyltransferases"/>
    <property type="match status" value="1"/>
</dbReference>
<proteinExistence type="inferred from homology"/>
<dbReference type="GO" id="GO:0005737">
    <property type="term" value="C:cytoplasm"/>
    <property type="evidence" value="ECO:0007669"/>
    <property type="project" value="UniProtKB-SubCell"/>
</dbReference>
<reference evidence="9 10" key="1">
    <citation type="submission" date="2016-10" db="EMBL/GenBank/DDBJ databases">
        <authorList>
            <person name="de Groot N.N."/>
        </authorList>
    </citation>
    <scope>NUCLEOTIDE SEQUENCE [LARGE SCALE GENOMIC DNA]</scope>
    <source>
        <strain evidence="9 10">DSM 21001</strain>
    </source>
</reference>
<dbReference type="Pfam" id="PF10672">
    <property type="entry name" value="Methyltrans_SAM"/>
    <property type="match status" value="1"/>
</dbReference>
<dbReference type="InterPro" id="IPR041532">
    <property type="entry name" value="RlmI-like_PUA"/>
</dbReference>
<dbReference type="InterPro" id="IPR019614">
    <property type="entry name" value="SAM-dep_methyl-trfase"/>
</dbReference>
<evidence type="ECO:0000259" key="8">
    <source>
        <dbReference type="Pfam" id="PF17785"/>
    </source>
</evidence>
<dbReference type="EMBL" id="FOZL01000001">
    <property type="protein sequence ID" value="SFS02025.1"/>
    <property type="molecule type" value="Genomic_DNA"/>
</dbReference>
<dbReference type="CDD" id="cd11572">
    <property type="entry name" value="RlmI_M_like"/>
    <property type="match status" value="1"/>
</dbReference>
<keyword evidence="3 9" id="KW-0489">Methyltransferase</keyword>
<dbReference type="GO" id="GO:0008168">
    <property type="term" value="F:methyltransferase activity"/>
    <property type="evidence" value="ECO:0007669"/>
    <property type="project" value="UniProtKB-KW"/>
</dbReference>
<dbReference type="CDD" id="cd21153">
    <property type="entry name" value="PUA_RlmI"/>
    <property type="match status" value="1"/>
</dbReference>
<dbReference type="GO" id="GO:0032259">
    <property type="term" value="P:methylation"/>
    <property type="evidence" value="ECO:0007669"/>
    <property type="project" value="UniProtKB-KW"/>
</dbReference>
<dbReference type="Gene3D" id="3.30.750.80">
    <property type="entry name" value="RNA methyltransferase domain (HRMD) like"/>
    <property type="match status" value="1"/>
</dbReference>
<dbReference type="PANTHER" id="PTHR42873">
    <property type="entry name" value="RIBOSOMAL RNA LARGE SUBUNIT METHYLTRANSFERASE"/>
    <property type="match status" value="1"/>
</dbReference>
<evidence type="ECO:0000256" key="5">
    <source>
        <dbReference type="ARBA" id="ARBA00022691"/>
    </source>
</evidence>
<dbReference type="STRING" id="474950.SAMN05421771_0642"/>
<evidence type="ECO:0000256" key="3">
    <source>
        <dbReference type="ARBA" id="ARBA00022603"/>
    </source>
</evidence>
<evidence type="ECO:0000256" key="1">
    <source>
        <dbReference type="ARBA" id="ARBA00004496"/>
    </source>
</evidence>
<dbReference type="AlphaFoldDB" id="A0A1I6LEX7"/>
<name>A0A1I6LEX7_9BACT</name>
<dbReference type="Pfam" id="PF17785">
    <property type="entry name" value="PUA_3"/>
    <property type="match status" value="1"/>
</dbReference>
<evidence type="ECO:0000313" key="10">
    <source>
        <dbReference type="Proteomes" id="UP000199024"/>
    </source>
</evidence>
<dbReference type="InterPro" id="IPR029063">
    <property type="entry name" value="SAM-dependent_MTases_sf"/>
</dbReference>
<protein>
    <submittedName>
        <fullName evidence="9">SAM-dependent methyltransferase</fullName>
    </submittedName>
</protein>
<evidence type="ECO:0000313" key="9">
    <source>
        <dbReference type="EMBL" id="SFS02025.1"/>
    </source>
</evidence>
<accession>A0A1I6LEX7</accession>
<dbReference type="InterPro" id="IPR036974">
    <property type="entry name" value="PUA_sf"/>
</dbReference>
<organism evidence="9 10">
    <name type="scientific">Granulicella pectinivorans</name>
    <dbReference type="NCBI Taxonomy" id="474950"/>
    <lineage>
        <taxon>Bacteria</taxon>
        <taxon>Pseudomonadati</taxon>
        <taxon>Acidobacteriota</taxon>
        <taxon>Terriglobia</taxon>
        <taxon>Terriglobales</taxon>
        <taxon>Acidobacteriaceae</taxon>
        <taxon>Granulicella</taxon>
    </lineage>
</organism>
<sequence length="428" mass="45650">MVNTKAALRVGGAKAYGPAAVVTRRATDKLREGHLWVYRSDIVELVPALDGAAIDGGSIITVVDQRGIPLGSATYSDTSEITLRIVSPEVGLTRAVYLEDVKERLGVALALRREVSPECFAGSGTTGLRLCFSEGDGLPGIVADKYGSLVVVQLLTQSTAQDDVRAAVVEALRASFSDESLVIVERPDPKVRELEKLGLPPAEALYRADPGSAGFASVFELNGLKFNFDAGSGQKTGAFLDQRLNYAAAARYARGEALDVCTYQGGFALHMAQVCKSVTGVDASRGALEVAERNRALNPGLVAEVDWIEADAFELLREMEASGSEYDTIVLDPPAFAKSRRAAEGALRGYKELNLRALKMVRDGGTLITCSCSHHVPLVDFMGVVRSAAIDAGRRVQVLETRGAAPDHPSVVTLPETDYLKCVVLRVG</sequence>
<dbReference type="Gene3D" id="3.40.50.150">
    <property type="entry name" value="Vaccinia Virus protein VP39"/>
    <property type="match status" value="1"/>
</dbReference>
<dbReference type="GO" id="GO:0003723">
    <property type="term" value="F:RNA binding"/>
    <property type="evidence" value="ECO:0007669"/>
    <property type="project" value="InterPro"/>
</dbReference>
<keyword evidence="5" id="KW-0949">S-adenosyl-L-methionine</keyword>
<dbReference type="Gene3D" id="2.30.130.10">
    <property type="entry name" value="PUA domain"/>
    <property type="match status" value="1"/>
</dbReference>
<dbReference type="PANTHER" id="PTHR42873:SF1">
    <property type="entry name" value="S-ADENOSYLMETHIONINE-DEPENDENT METHYLTRANSFERASE DOMAIN-CONTAINING PROTEIN"/>
    <property type="match status" value="1"/>
</dbReference>
<dbReference type="OrthoDB" id="9805492at2"/>
<keyword evidence="10" id="KW-1185">Reference proteome</keyword>
<evidence type="ECO:0000256" key="6">
    <source>
        <dbReference type="ARBA" id="ARBA00038091"/>
    </source>
</evidence>
<evidence type="ECO:0000259" key="7">
    <source>
        <dbReference type="Pfam" id="PF10672"/>
    </source>
</evidence>
<keyword evidence="2" id="KW-0963">Cytoplasm</keyword>
<dbReference type="Proteomes" id="UP000199024">
    <property type="component" value="Unassembled WGS sequence"/>
</dbReference>
<dbReference type="CDD" id="cd02440">
    <property type="entry name" value="AdoMet_MTases"/>
    <property type="match status" value="1"/>
</dbReference>
<gene>
    <name evidence="9" type="ORF">SAMN05421771_0642</name>
</gene>
<evidence type="ECO:0000256" key="2">
    <source>
        <dbReference type="ARBA" id="ARBA00022490"/>
    </source>
</evidence>
<dbReference type="InterPro" id="IPR015947">
    <property type="entry name" value="PUA-like_sf"/>
</dbReference>
<comment type="subcellular location">
    <subcellularLocation>
        <location evidence="1">Cytoplasm</location>
    </subcellularLocation>
</comment>
<feature type="domain" description="RlmI-like PUA" evidence="8">
    <location>
        <begin position="22"/>
        <end position="87"/>
    </location>
</feature>